<dbReference type="PANTHER" id="PTHR21091">
    <property type="entry name" value="METHYLTETRAHYDROFOLATE:HOMOCYSTEINE METHYLTRANSFERASE RELATED"/>
    <property type="match status" value="1"/>
</dbReference>
<evidence type="ECO:0000256" key="12">
    <source>
        <dbReference type="RuleBase" id="RU004169"/>
    </source>
</evidence>
<dbReference type="Gene3D" id="3.20.20.210">
    <property type="match status" value="1"/>
</dbReference>
<evidence type="ECO:0000256" key="10">
    <source>
        <dbReference type="HAMAP-Rule" id="MF_00218"/>
    </source>
</evidence>
<comment type="caution">
    <text evidence="10">Lacks conserved residue(s) required for the propagation of feature annotation.</text>
</comment>
<dbReference type="CDD" id="cd00717">
    <property type="entry name" value="URO-D"/>
    <property type="match status" value="1"/>
</dbReference>
<evidence type="ECO:0000256" key="9">
    <source>
        <dbReference type="ARBA" id="ARBA00023244"/>
    </source>
</evidence>
<feature type="binding site" evidence="10">
    <location>
        <position position="321"/>
    </location>
    <ligand>
        <name>substrate</name>
    </ligand>
</feature>
<keyword evidence="9 10" id="KW-0627">Porphyrin biosynthesis</keyword>
<accession>A0A0B6DQG1</accession>
<gene>
    <name evidence="10" type="primary">hemE</name>
    <name evidence="16" type="ORF">FWI86_00740</name>
    <name evidence="15" type="ORF">FWJ04_00435</name>
</gene>
<dbReference type="PANTHER" id="PTHR21091:SF169">
    <property type="entry name" value="UROPORPHYRINOGEN DECARBOXYLASE"/>
    <property type="match status" value="1"/>
</dbReference>
<dbReference type="GO" id="GO:0006782">
    <property type="term" value="P:protoporphyrinogen IX biosynthetic process"/>
    <property type="evidence" value="ECO:0007669"/>
    <property type="project" value="UniProtKB-UniRule"/>
</dbReference>
<dbReference type="eggNOG" id="COG0407">
    <property type="taxonomic scope" value="Bacteria"/>
</dbReference>
<comment type="function">
    <text evidence="10">Catalyzes the decarboxylation of four acetate groups of uroporphyrinogen-III to yield coproporphyrinogen-III.</text>
</comment>
<dbReference type="InterPro" id="IPR038071">
    <property type="entry name" value="UROD/MetE-like_sf"/>
</dbReference>
<feature type="binding site" evidence="10">
    <location>
        <position position="73"/>
    </location>
    <ligand>
        <name>substrate</name>
    </ligand>
</feature>
<feature type="domain" description="Uroporphyrinogen decarboxylase (URO-D)" evidence="14">
    <location>
        <begin position="137"/>
        <end position="153"/>
    </location>
</feature>
<comment type="similarity">
    <text evidence="3 10 12">Belongs to the uroporphyrinogen decarboxylase family.</text>
</comment>
<comment type="pathway">
    <text evidence="2 10 11">Porphyrin-containing compound metabolism; protoporphyrin-IX biosynthesis; coproporphyrinogen-III from 5-aminolevulinate: step 4/4.</text>
</comment>
<dbReference type="PROSITE" id="PS00906">
    <property type="entry name" value="UROD_1"/>
    <property type="match status" value="1"/>
</dbReference>
<dbReference type="OMA" id="LWLMRQA"/>
<evidence type="ECO:0000256" key="7">
    <source>
        <dbReference type="ARBA" id="ARBA00022793"/>
    </source>
</evidence>
<dbReference type="InterPro" id="IPR006361">
    <property type="entry name" value="Uroporphyrinogen_deCO2ase_HemE"/>
</dbReference>
<dbReference type="EMBL" id="JAAGJP010000002">
    <property type="protein sequence ID" value="NDS67691.1"/>
    <property type="molecule type" value="Genomic_DNA"/>
</dbReference>
<proteinExistence type="inferred from homology"/>
<feature type="binding site" evidence="10">
    <location>
        <position position="149"/>
    </location>
    <ligand>
        <name>substrate</name>
    </ligand>
</feature>
<keyword evidence="8 10" id="KW-0456">Lyase</keyword>
<dbReference type="KEGG" id="ftc:DA46_912"/>
<dbReference type="GO" id="GO:0004853">
    <property type="term" value="F:uroporphyrinogen decarboxylase activity"/>
    <property type="evidence" value="ECO:0007669"/>
    <property type="project" value="UniProtKB-UniRule"/>
</dbReference>
<dbReference type="EMBL" id="JAAGKH010000002">
    <property type="protein sequence ID" value="NDR88228.1"/>
    <property type="molecule type" value="Genomic_DNA"/>
</dbReference>
<evidence type="ECO:0000256" key="6">
    <source>
        <dbReference type="ARBA" id="ARBA00022490"/>
    </source>
</evidence>
<evidence type="ECO:0000256" key="8">
    <source>
        <dbReference type="ARBA" id="ARBA00023239"/>
    </source>
</evidence>
<feature type="binding site" evidence="10">
    <location>
        <begin position="23"/>
        <end position="27"/>
    </location>
    <ligand>
        <name>substrate</name>
    </ligand>
</feature>
<keyword evidence="7 10" id="KW-0210">Decarboxylase</keyword>
<evidence type="ECO:0000259" key="13">
    <source>
        <dbReference type="PROSITE" id="PS00906"/>
    </source>
</evidence>
<dbReference type="RefSeq" id="WP_003017361.1">
    <property type="nucleotide sequence ID" value="NZ_CP009693.1"/>
</dbReference>
<dbReference type="KEGG" id="ftv:CH67_82"/>
<dbReference type="EC" id="4.1.1.37" evidence="5 10"/>
<reference evidence="16" key="2">
    <citation type="submission" date="2020-02" db="EMBL/GenBank/DDBJ databases">
        <title>Using affinity propagation clustering for identifying bacterial clades and subclades with whole-genome sequences of Francisella tularensis.</title>
        <authorList>
            <person name="Homeier-Bachmann T."/>
            <person name="Abdel-Glil M.Y."/>
            <person name="Hackbart A."/>
            <person name="Hotzel H."/>
            <person name="Tomaso H."/>
        </authorList>
    </citation>
    <scope>NUCLEOTIDE SEQUENCE</scope>
    <source>
        <strain evidence="16">15T0085</strain>
        <strain evidence="15">17T1429</strain>
    </source>
</reference>
<dbReference type="HOGENOM" id="CLU_040933_0_0_6"/>
<dbReference type="Pfam" id="PF01208">
    <property type="entry name" value="URO-D"/>
    <property type="match status" value="1"/>
</dbReference>
<comment type="subunit">
    <text evidence="4 10">Homodimer.</text>
</comment>
<dbReference type="SMR" id="A0A0B6DQG1"/>
<dbReference type="AlphaFoldDB" id="A0A0B6DQG1"/>
<reference evidence="16" key="1">
    <citation type="submission" date="2019-08" db="EMBL/GenBank/DDBJ databases">
        <authorList>
            <person name="Busch A."/>
        </authorList>
    </citation>
    <scope>NUCLEOTIDE SEQUENCE</scope>
    <source>
        <strain evidence="16">15T0085</strain>
        <strain evidence="15">17T1429</strain>
    </source>
</reference>
<dbReference type="GO" id="GO:0005829">
    <property type="term" value="C:cytosol"/>
    <property type="evidence" value="ECO:0007669"/>
    <property type="project" value="UniProtKB-SubCell"/>
</dbReference>
<keyword evidence="6 10" id="KW-0963">Cytoplasm</keyword>
<protein>
    <recommendedName>
        <fullName evidence="5 10">Uroporphyrinogen decarboxylase</fullName>
        <shortName evidence="10">UPD</shortName>
        <shortName evidence="10">URO-D</shortName>
        <ecNumber evidence="5 10">4.1.1.37</ecNumber>
    </recommendedName>
</protein>
<feature type="binding site" evidence="10">
    <location>
        <position position="204"/>
    </location>
    <ligand>
        <name>substrate</name>
    </ligand>
</feature>
<evidence type="ECO:0000256" key="11">
    <source>
        <dbReference type="RuleBase" id="RU000554"/>
    </source>
</evidence>
<evidence type="ECO:0000313" key="16">
    <source>
        <dbReference type="EMBL" id="NDS67691.1"/>
    </source>
</evidence>
<comment type="caution">
    <text evidence="16">The sequence shown here is derived from an EMBL/GenBank/DDBJ whole genome shotgun (WGS) entry which is preliminary data.</text>
</comment>
<comment type="subcellular location">
    <subcellularLocation>
        <location evidence="1">Cytoplasm</location>
        <location evidence="1">Cytosol</location>
    </subcellularLocation>
</comment>
<feature type="site" description="Transition state stabilizer" evidence="10">
    <location>
        <position position="73"/>
    </location>
</feature>
<evidence type="ECO:0000256" key="3">
    <source>
        <dbReference type="ARBA" id="ARBA00009935"/>
    </source>
</evidence>
<evidence type="ECO:0000256" key="1">
    <source>
        <dbReference type="ARBA" id="ARBA00004514"/>
    </source>
</evidence>
<feature type="domain" description="Uroporphyrinogen decarboxylase (URO-D)" evidence="13">
    <location>
        <begin position="18"/>
        <end position="27"/>
    </location>
</feature>
<dbReference type="UniPathway" id="UPA00251">
    <property type="reaction ID" value="UER00321"/>
</dbReference>
<evidence type="ECO:0000256" key="2">
    <source>
        <dbReference type="ARBA" id="ARBA00004804"/>
    </source>
</evidence>
<dbReference type="SUPFAM" id="SSF51726">
    <property type="entry name" value="UROD/MetE-like"/>
    <property type="match status" value="1"/>
</dbReference>
<dbReference type="PROSITE" id="PS00907">
    <property type="entry name" value="UROD_2"/>
    <property type="match status" value="1"/>
</dbReference>
<evidence type="ECO:0000313" key="15">
    <source>
        <dbReference type="EMBL" id="NDR88228.1"/>
    </source>
</evidence>
<evidence type="ECO:0000256" key="5">
    <source>
        <dbReference type="ARBA" id="ARBA00012288"/>
    </source>
</evidence>
<dbReference type="FunFam" id="3.20.20.210:FF:000008">
    <property type="entry name" value="Uroporphyrinogen decarboxylase"/>
    <property type="match status" value="1"/>
</dbReference>
<dbReference type="HAMAP" id="MF_00218">
    <property type="entry name" value="URO_D"/>
    <property type="match status" value="1"/>
</dbReference>
<sequence>MRKLFLDAFGEKKLDKPPVWIMRQAGRYLPEYRAVRVKFDNFMDMCRNADACCEVALHPLQRYDLDAAIVFSDILTIPEAMGMDLKFIKGAGPVFSEPIQSQKDLDKLKSIEDSIGSLDYVYNAVKTTSSAINVPLIGFTGSPWTLAAYMIEGSGSKQFNKLRKMMYANPQLMHSLLQRLADITIIYLLEQVKAGASSVMIFDTWGGILPLEHYKNFSLKYMEYIAKNVKQKINIPIVFFTKGGSNFFEEIKDKSCDGVGVDWSVTLKQARHRIGVGKVLQGNFDPAFLYGSKQSIRETVRANIEFIQSDKLNNYIVNLGHGIYPDIDPDSVRVMIDAIREFSA</sequence>
<evidence type="ECO:0000256" key="4">
    <source>
        <dbReference type="ARBA" id="ARBA00011738"/>
    </source>
</evidence>
<dbReference type="KEGG" id="ftz:CH68_1966"/>
<evidence type="ECO:0000259" key="14">
    <source>
        <dbReference type="PROSITE" id="PS00907"/>
    </source>
</evidence>
<name>A0A0B6DQG1_FRATU</name>
<organism evidence="16">
    <name type="scientific">Francisella tularensis subsp. holarctica</name>
    <dbReference type="NCBI Taxonomy" id="119857"/>
    <lineage>
        <taxon>Bacteria</taxon>
        <taxon>Pseudomonadati</taxon>
        <taxon>Pseudomonadota</taxon>
        <taxon>Gammaproteobacteria</taxon>
        <taxon>Thiotrichales</taxon>
        <taxon>Francisellaceae</taxon>
        <taxon>Francisella</taxon>
    </lineage>
</organism>
<dbReference type="NCBIfam" id="TIGR01464">
    <property type="entry name" value="hemE"/>
    <property type="match status" value="1"/>
</dbReference>
<dbReference type="InterPro" id="IPR000257">
    <property type="entry name" value="Uroporphyrinogen_deCOase"/>
</dbReference>
<comment type="catalytic activity">
    <reaction evidence="10 11">
        <text>uroporphyrinogen III + 4 H(+) = coproporphyrinogen III + 4 CO2</text>
        <dbReference type="Rhea" id="RHEA:19865"/>
        <dbReference type="ChEBI" id="CHEBI:15378"/>
        <dbReference type="ChEBI" id="CHEBI:16526"/>
        <dbReference type="ChEBI" id="CHEBI:57308"/>
        <dbReference type="ChEBI" id="CHEBI:57309"/>
        <dbReference type="EC" id="4.1.1.37"/>
    </reaction>
</comment>